<organism evidence="1 2">
    <name type="scientific">Sphingomonas carotinifaciens</name>
    <dbReference type="NCBI Taxonomy" id="1166323"/>
    <lineage>
        <taxon>Bacteria</taxon>
        <taxon>Pseudomonadati</taxon>
        <taxon>Pseudomonadota</taxon>
        <taxon>Alphaproteobacteria</taxon>
        <taxon>Sphingomonadales</taxon>
        <taxon>Sphingomonadaceae</taxon>
        <taxon>Sphingomonas</taxon>
    </lineage>
</organism>
<dbReference type="Proteomes" id="UP000323502">
    <property type="component" value="Unassembled WGS sequence"/>
</dbReference>
<name>A0A1G7I1T1_9SPHN</name>
<dbReference type="AlphaFoldDB" id="A0A1G7I1T1"/>
<proteinExistence type="predicted"/>
<dbReference type="RefSeq" id="WP_260173122.1">
    <property type="nucleotide sequence ID" value="NZ_FNBI01000002.1"/>
</dbReference>
<evidence type="ECO:0000313" key="2">
    <source>
        <dbReference type="Proteomes" id="UP000323502"/>
    </source>
</evidence>
<protein>
    <submittedName>
        <fullName evidence="1">Uncharacterized protein</fullName>
    </submittedName>
</protein>
<sequence length="43" mass="4399">MTRHFGPAPALNHSPPVMVGFAFGALISLALWAAIVALVLAVA</sequence>
<dbReference type="EMBL" id="FNBI01000002">
    <property type="protein sequence ID" value="SDF06344.1"/>
    <property type="molecule type" value="Genomic_DNA"/>
</dbReference>
<keyword evidence="2" id="KW-1185">Reference proteome</keyword>
<accession>A0A1G7I1T1</accession>
<evidence type="ECO:0000313" key="1">
    <source>
        <dbReference type="EMBL" id="SDF06344.1"/>
    </source>
</evidence>
<reference evidence="1 2" key="1">
    <citation type="submission" date="2016-10" db="EMBL/GenBank/DDBJ databases">
        <authorList>
            <person name="Varghese N."/>
            <person name="Submissions S."/>
        </authorList>
    </citation>
    <scope>NUCLEOTIDE SEQUENCE [LARGE SCALE GENOMIC DNA]</scope>
    <source>
        <strain evidence="1 2">S7-754</strain>
    </source>
</reference>
<gene>
    <name evidence="1" type="ORF">SAMN05216557_10273</name>
</gene>